<proteinExistence type="predicted"/>
<reference evidence="2 3" key="1">
    <citation type="submission" date="2019-08" db="EMBL/GenBank/DDBJ databases">
        <title>The genome of the soybean aphid Biotype 1, its phylome, world population structure and adaptation to the North American continent.</title>
        <authorList>
            <person name="Giordano R."/>
            <person name="Donthu R.K."/>
            <person name="Hernandez A.G."/>
            <person name="Wright C.L."/>
            <person name="Zimin A.V."/>
        </authorList>
    </citation>
    <scope>NUCLEOTIDE SEQUENCE [LARGE SCALE GENOMIC DNA]</scope>
    <source>
        <tissue evidence="2">Whole aphids</tissue>
    </source>
</reference>
<dbReference type="Proteomes" id="UP000475862">
    <property type="component" value="Unassembled WGS sequence"/>
</dbReference>
<dbReference type="EMBL" id="VYZN01000499">
    <property type="protein sequence ID" value="KAE9522924.1"/>
    <property type="molecule type" value="Genomic_DNA"/>
</dbReference>
<evidence type="ECO:0000313" key="3">
    <source>
        <dbReference type="Proteomes" id="UP000475862"/>
    </source>
</evidence>
<protein>
    <recommendedName>
        <fullName evidence="1">DUF8207 domain-containing protein</fullName>
    </recommendedName>
</protein>
<dbReference type="AlphaFoldDB" id="A0A6G0SY89"/>
<dbReference type="OrthoDB" id="6623418at2759"/>
<dbReference type="PANTHER" id="PTHR35374">
    <property type="entry name" value="CYCLIN-DEPENDENT KINASE 11A-LIKE"/>
    <property type="match status" value="1"/>
</dbReference>
<dbReference type="InterPro" id="IPR058520">
    <property type="entry name" value="DUF8207"/>
</dbReference>
<accession>A0A6G0SY89</accession>
<comment type="caution">
    <text evidence="2">The sequence shown here is derived from an EMBL/GenBank/DDBJ whole genome shotgun (WGS) entry which is preliminary data.</text>
</comment>
<name>A0A6G0SY89_APHGL</name>
<dbReference type="Pfam" id="PF26634">
    <property type="entry name" value="DUF8207"/>
    <property type="match status" value="1"/>
</dbReference>
<gene>
    <name evidence="2" type="ORF">AGLY_016683</name>
</gene>
<feature type="domain" description="DUF8207" evidence="1">
    <location>
        <begin position="123"/>
        <end position="175"/>
    </location>
</feature>
<dbReference type="PANTHER" id="PTHR35374:SF1">
    <property type="entry name" value="PROTEIN KINASE DOMAIN-CONTAINING PROTEIN"/>
    <property type="match status" value="1"/>
</dbReference>
<keyword evidence="3" id="KW-1185">Reference proteome</keyword>
<evidence type="ECO:0000259" key="1">
    <source>
        <dbReference type="Pfam" id="PF26634"/>
    </source>
</evidence>
<evidence type="ECO:0000313" key="2">
    <source>
        <dbReference type="EMBL" id="KAE9522924.1"/>
    </source>
</evidence>
<organism evidence="2 3">
    <name type="scientific">Aphis glycines</name>
    <name type="common">Soybean aphid</name>
    <dbReference type="NCBI Taxonomy" id="307491"/>
    <lineage>
        <taxon>Eukaryota</taxon>
        <taxon>Metazoa</taxon>
        <taxon>Ecdysozoa</taxon>
        <taxon>Arthropoda</taxon>
        <taxon>Hexapoda</taxon>
        <taxon>Insecta</taxon>
        <taxon>Pterygota</taxon>
        <taxon>Neoptera</taxon>
        <taxon>Paraneoptera</taxon>
        <taxon>Hemiptera</taxon>
        <taxon>Sternorrhyncha</taxon>
        <taxon>Aphidomorpha</taxon>
        <taxon>Aphidoidea</taxon>
        <taxon>Aphididae</taxon>
        <taxon>Aphidini</taxon>
        <taxon>Aphis</taxon>
        <taxon>Aphis</taxon>
    </lineage>
</organism>
<sequence>MWEESNILEELVRAKESIKRKYTTLKTGEADVQQLMAQTFKPIIDPLTKISNTRDLYNNQTRKEDVRIDSEIINTNEGNNYDNYQLEIENWFQSKDIDKKFGPKKIVNNDITLGDKEVKFARNLLFLKNPLVYTDNDLKIYKSILIQISAHLTTGGLKIRNTTCKKYKNIISKLFPTSGGGGGGGGGGGLSMKLQKNNLVYWDNPNELVNRLRLLLASKSAGNTGVSNEIISIFEELREVGLIKRIPNSPSTNNASNS</sequence>